<keyword evidence="1 5" id="KW-0489">Methyltransferase</keyword>
<dbReference type="EMBL" id="SELH01000025">
    <property type="protein sequence ID" value="TWP26630.1"/>
    <property type="molecule type" value="Genomic_DNA"/>
</dbReference>
<comment type="caution">
    <text evidence="7">The sequence shown here is derived from an EMBL/GenBank/DDBJ whole genome shotgun (WGS) entry which is preliminary data.</text>
</comment>
<feature type="binding site" evidence="5">
    <location>
        <position position="304"/>
    </location>
    <ligand>
        <name>S-adenosyl-L-methionine</name>
        <dbReference type="ChEBI" id="CHEBI:59789"/>
    </ligand>
</feature>
<dbReference type="Proteomes" id="UP000319499">
    <property type="component" value="Unassembled WGS sequence"/>
</dbReference>
<protein>
    <submittedName>
        <fullName evidence="7">Methyltransferase domain-containing protein</fullName>
    </submittedName>
</protein>
<dbReference type="PRINTS" id="PR02008">
    <property type="entry name" value="RCMTFAMILY"/>
</dbReference>
<evidence type="ECO:0000256" key="4">
    <source>
        <dbReference type="ARBA" id="ARBA00022884"/>
    </source>
</evidence>
<evidence type="ECO:0000256" key="1">
    <source>
        <dbReference type="ARBA" id="ARBA00022603"/>
    </source>
</evidence>
<proteinExistence type="inferred from homology"/>
<dbReference type="PROSITE" id="PS51686">
    <property type="entry name" value="SAM_MT_RSMB_NOP"/>
    <property type="match status" value="1"/>
</dbReference>
<dbReference type="OrthoDB" id="9810297at2"/>
<evidence type="ECO:0000313" key="7">
    <source>
        <dbReference type="EMBL" id="TWP26630.1"/>
    </source>
</evidence>
<reference evidence="7 8" key="1">
    <citation type="submission" date="2019-02" db="EMBL/GenBank/DDBJ databases">
        <title>Apibacter muscae sp. nov.: a novel member of the house fly microbiota.</title>
        <authorList>
            <person name="Park R."/>
        </authorList>
    </citation>
    <scope>NUCLEOTIDE SEQUENCE [LARGE SCALE GENOMIC DNA]</scope>
    <source>
        <strain evidence="7 8">AL1</strain>
    </source>
</reference>
<accession>A0A563D8X0</accession>
<dbReference type="PANTHER" id="PTHR22807:SF53">
    <property type="entry name" value="RIBOSOMAL RNA SMALL SUBUNIT METHYLTRANSFERASE B-RELATED"/>
    <property type="match status" value="1"/>
</dbReference>
<feature type="domain" description="SAM-dependent MTase RsmB/NOP-type" evidence="6">
    <location>
        <begin position="145"/>
        <end position="404"/>
    </location>
</feature>
<dbReference type="Gene3D" id="3.30.70.1170">
    <property type="entry name" value="Sun protein, domain 3"/>
    <property type="match status" value="1"/>
</dbReference>
<gene>
    <name evidence="7" type="ORF">ETU09_08690</name>
</gene>
<comment type="similarity">
    <text evidence="5">Belongs to the class I-like SAM-binding methyltransferase superfamily. RsmB/NOP family.</text>
</comment>
<dbReference type="InterPro" id="IPR023267">
    <property type="entry name" value="RCMT"/>
</dbReference>
<dbReference type="InterPro" id="IPR001678">
    <property type="entry name" value="MeTrfase_RsmB-F_NOP2_dom"/>
</dbReference>
<keyword evidence="8" id="KW-1185">Reference proteome</keyword>
<keyword evidence="4 5" id="KW-0694">RNA-binding</keyword>
<dbReference type="Gene3D" id="3.40.50.150">
    <property type="entry name" value="Vaccinia Virus protein VP39"/>
    <property type="match status" value="1"/>
</dbReference>
<evidence type="ECO:0000313" key="8">
    <source>
        <dbReference type="Proteomes" id="UP000319499"/>
    </source>
</evidence>
<dbReference type="GO" id="GO:0001510">
    <property type="term" value="P:RNA methylation"/>
    <property type="evidence" value="ECO:0007669"/>
    <property type="project" value="InterPro"/>
</dbReference>
<dbReference type="Pfam" id="PF01189">
    <property type="entry name" value="Methyltr_RsmB-F"/>
    <property type="match status" value="1"/>
</dbReference>
<dbReference type="Pfam" id="PF22458">
    <property type="entry name" value="RsmF-B_ferredox"/>
    <property type="match status" value="1"/>
</dbReference>
<sequence length="404" mass="46949">MDNKKIKTHRNLIQGLEQAIKTSFFEPDKYADKVLERLLKLNKKWGSKDRGFVSESFYEIIRWKRQLEFYANREMKDDNIYFIIATYLLLNKQEIPPFPEFEKIYIKKIKERFKKPFPSRAVEFSIPDWLQSRMENELGSSWIYEMKALNIPASTIIRVNTLKTHADELQKSLEEEKVATNFIQGYKDALVLERKQNIFKTKAFQDGLFEVQDASSQLVGEFLEVKPGMRVIDSCAGAGGKTLHLAALMENKGQILALDIHEWKLQTLKQRARRNGAHNIQTKAVTDSKILKRLENTADRVLIDAPCSGLGVLRRNPDAKWKLNNEFIYRIIDEQKQILQNNSKLVKKNGYLVYATCSILPSENSHQVENFLSKNPDFELIDEKKIMPSTSNFDGFYMAKIVRK</sequence>
<dbReference type="GO" id="GO:0003723">
    <property type="term" value="F:RNA binding"/>
    <property type="evidence" value="ECO:0007669"/>
    <property type="project" value="UniProtKB-UniRule"/>
</dbReference>
<evidence type="ECO:0000256" key="2">
    <source>
        <dbReference type="ARBA" id="ARBA00022679"/>
    </source>
</evidence>
<dbReference type="CDD" id="cd02440">
    <property type="entry name" value="AdoMet_MTases"/>
    <property type="match status" value="1"/>
</dbReference>
<keyword evidence="3 5" id="KW-0949">S-adenosyl-L-methionine</keyword>
<dbReference type="AlphaFoldDB" id="A0A563D8X0"/>
<evidence type="ECO:0000259" key="6">
    <source>
        <dbReference type="PROSITE" id="PS51686"/>
    </source>
</evidence>
<dbReference type="InterPro" id="IPR049560">
    <property type="entry name" value="MeTrfase_RsmB-F_NOP2_cat"/>
</dbReference>
<dbReference type="InterPro" id="IPR054728">
    <property type="entry name" value="RsmB-like_ferredoxin"/>
</dbReference>
<feature type="binding site" evidence="5">
    <location>
        <position position="259"/>
    </location>
    <ligand>
        <name>S-adenosyl-L-methionine</name>
        <dbReference type="ChEBI" id="CHEBI:59789"/>
    </ligand>
</feature>
<name>A0A563D8X0_9FLAO</name>
<evidence type="ECO:0000256" key="3">
    <source>
        <dbReference type="ARBA" id="ARBA00022691"/>
    </source>
</evidence>
<feature type="active site" description="Nucleophile" evidence="5">
    <location>
        <position position="357"/>
    </location>
</feature>
<evidence type="ECO:0000256" key="5">
    <source>
        <dbReference type="PROSITE-ProRule" id="PRU01023"/>
    </source>
</evidence>
<organism evidence="7 8">
    <name type="scientific">Apibacter muscae</name>
    <dbReference type="NCBI Taxonomy" id="2509004"/>
    <lineage>
        <taxon>Bacteria</taxon>
        <taxon>Pseudomonadati</taxon>
        <taxon>Bacteroidota</taxon>
        <taxon>Flavobacteriia</taxon>
        <taxon>Flavobacteriales</taxon>
        <taxon>Weeksellaceae</taxon>
        <taxon>Apibacter</taxon>
    </lineage>
</organism>
<keyword evidence="2 5" id="KW-0808">Transferase</keyword>
<dbReference type="InterPro" id="IPR029063">
    <property type="entry name" value="SAM-dependent_MTases_sf"/>
</dbReference>
<dbReference type="RefSeq" id="WP_146263049.1">
    <property type="nucleotide sequence ID" value="NZ_SELG01000041.1"/>
</dbReference>
<dbReference type="GO" id="GO:0008173">
    <property type="term" value="F:RNA methyltransferase activity"/>
    <property type="evidence" value="ECO:0007669"/>
    <property type="project" value="InterPro"/>
</dbReference>
<dbReference type="SUPFAM" id="SSF53335">
    <property type="entry name" value="S-adenosyl-L-methionine-dependent methyltransferases"/>
    <property type="match status" value="1"/>
</dbReference>
<comment type="caution">
    <text evidence="5">Lacks conserved residue(s) required for the propagation of feature annotation.</text>
</comment>
<dbReference type="PANTHER" id="PTHR22807">
    <property type="entry name" value="NOP2 YEAST -RELATED NOL1/NOP2/FMU SUN DOMAIN-CONTAINING"/>
    <property type="match status" value="1"/>
</dbReference>